<accession>A0AA40EXR2</accession>
<evidence type="ECO:0000313" key="3">
    <source>
        <dbReference type="Proteomes" id="UP001172159"/>
    </source>
</evidence>
<gene>
    <name evidence="2" type="ORF">B0T21DRAFT_354451</name>
</gene>
<sequence>MYPPFPLVIYLLFLPLNHNTSRAAKTPRLKPPPVEPNPPATTTFILIVHPPNSCSIHHNYHPDHVHHAHSAFTN</sequence>
<keyword evidence="3" id="KW-1185">Reference proteome</keyword>
<dbReference type="Proteomes" id="UP001172159">
    <property type="component" value="Unassembled WGS sequence"/>
</dbReference>
<feature type="chain" id="PRO_5041232271" description="Secreted protein" evidence="1">
    <location>
        <begin position="24"/>
        <end position="74"/>
    </location>
</feature>
<reference evidence="2" key="1">
    <citation type="submission" date="2023-06" db="EMBL/GenBank/DDBJ databases">
        <title>Genome-scale phylogeny and comparative genomics of the fungal order Sordariales.</title>
        <authorList>
            <consortium name="Lawrence Berkeley National Laboratory"/>
            <person name="Hensen N."/>
            <person name="Bonometti L."/>
            <person name="Westerberg I."/>
            <person name="Brannstrom I.O."/>
            <person name="Guillou S."/>
            <person name="Cros-Aarteil S."/>
            <person name="Calhoun S."/>
            <person name="Haridas S."/>
            <person name="Kuo A."/>
            <person name="Mondo S."/>
            <person name="Pangilinan J."/>
            <person name="Riley R."/>
            <person name="Labutti K."/>
            <person name="Andreopoulos B."/>
            <person name="Lipzen A."/>
            <person name="Chen C."/>
            <person name="Yanf M."/>
            <person name="Daum C."/>
            <person name="Ng V."/>
            <person name="Clum A."/>
            <person name="Steindorff A."/>
            <person name="Ohm R."/>
            <person name="Martin F."/>
            <person name="Silar P."/>
            <person name="Natvig D."/>
            <person name="Lalanne C."/>
            <person name="Gautier V."/>
            <person name="Ament-Velasquez S.L."/>
            <person name="Kruys A."/>
            <person name="Hutchinson M.I."/>
            <person name="Powell A.J."/>
            <person name="Barry K."/>
            <person name="Miller A.N."/>
            <person name="Grigoriev I.V."/>
            <person name="Debuchy R."/>
            <person name="Gladieux P."/>
            <person name="Thoren M.H."/>
            <person name="Johannesson H."/>
        </authorList>
    </citation>
    <scope>NUCLEOTIDE SEQUENCE</scope>
    <source>
        <strain evidence="2">CBS 540.89</strain>
    </source>
</reference>
<dbReference type="AlphaFoldDB" id="A0AA40EXR2"/>
<comment type="caution">
    <text evidence="2">The sequence shown here is derived from an EMBL/GenBank/DDBJ whole genome shotgun (WGS) entry which is preliminary data.</text>
</comment>
<keyword evidence="1" id="KW-0732">Signal</keyword>
<proteinExistence type="predicted"/>
<evidence type="ECO:0000313" key="2">
    <source>
        <dbReference type="EMBL" id="KAK0747488.1"/>
    </source>
</evidence>
<evidence type="ECO:0008006" key="4">
    <source>
        <dbReference type="Google" id="ProtNLM"/>
    </source>
</evidence>
<feature type="signal peptide" evidence="1">
    <location>
        <begin position="1"/>
        <end position="23"/>
    </location>
</feature>
<dbReference type="EMBL" id="JAUKTV010000001">
    <property type="protein sequence ID" value="KAK0747488.1"/>
    <property type="molecule type" value="Genomic_DNA"/>
</dbReference>
<evidence type="ECO:0000256" key="1">
    <source>
        <dbReference type="SAM" id="SignalP"/>
    </source>
</evidence>
<organism evidence="2 3">
    <name type="scientific">Apiosordaria backusii</name>
    <dbReference type="NCBI Taxonomy" id="314023"/>
    <lineage>
        <taxon>Eukaryota</taxon>
        <taxon>Fungi</taxon>
        <taxon>Dikarya</taxon>
        <taxon>Ascomycota</taxon>
        <taxon>Pezizomycotina</taxon>
        <taxon>Sordariomycetes</taxon>
        <taxon>Sordariomycetidae</taxon>
        <taxon>Sordariales</taxon>
        <taxon>Lasiosphaeriaceae</taxon>
        <taxon>Apiosordaria</taxon>
    </lineage>
</organism>
<protein>
    <recommendedName>
        <fullName evidence="4">Secreted protein</fullName>
    </recommendedName>
</protein>
<name>A0AA40EXR2_9PEZI</name>